<dbReference type="Gene3D" id="2.60.15.10">
    <property type="entry name" value="F0F1 ATP synthase delta/epsilon subunit, N-terminal"/>
    <property type="match status" value="1"/>
</dbReference>
<gene>
    <name evidence="8" type="primary">atpC</name>
    <name evidence="12" type="ORF">US58_C0016G0002</name>
</gene>
<keyword evidence="7 8" id="KW-0066">ATP synthesis</keyword>
<dbReference type="GO" id="GO:0045259">
    <property type="term" value="C:proton-transporting ATP synthase complex"/>
    <property type="evidence" value="ECO:0007669"/>
    <property type="project" value="UniProtKB-KW"/>
</dbReference>
<dbReference type="InterPro" id="IPR036794">
    <property type="entry name" value="ATP_F1_dsu/esu_C_sf"/>
</dbReference>
<dbReference type="Pfam" id="PF00401">
    <property type="entry name" value="ATP-synt_DE"/>
    <property type="match status" value="1"/>
</dbReference>
<protein>
    <recommendedName>
        <fullName evidence="8">ATP synthase epsilon chain</fullName>
    </recommendedName>
    <alternativeName>
        <fullName evidence="8">ATP synthase F1 sector epsilon subunit</fullName>
    </alternativeName>
    <alternativeName>
        <fullName evidence="8">F-ATPase epsilon subunit</fullName>
    </alternativeName>
</protein>
<comment type="subunit">
    <text evidence="8 9">F-type ATPases have 2 components, CF(1) - the catalytic core - and CF(0) - the membrane proton channel. CF(1) has five subunits: alpha(3), beta(3), gamma(1), delta(1), epsilon(1). CF(0) has three main subunits: a, b and c.</text>
</comment>
<dbReference type="Proteomes" id="UP000034333">
    <property type="component" value="Unassembled WGS sequence"/>
</dbReference>
<dbReference type="GO" id="GO:0046933">
    <property type="term" value="F:proton-transporting ATP synthase activity, rotational mechanism"/>
    <property type="evidence" value="ECO:0007669"/>
    <property type="project" value="UniProtKB-UniRule"/>
</dbReference>
<dbReference type="EMBL" id="LBTN01000016">
    <property type="protein sequence ID" value="KKQ40590.1"/>
    <property type="molecule type" value="Genomic_DNA"/>
</dbReference>
<dbReference type="NCBIfam" id="TIGR01216">
    <property type="entry name" value="ATP_synt_epsi"/>
    <property type="match status" value="1"/>
</dbReference>
<dbReference type="CDD" id="cd12152">
    <property type="entry name" value="F1-ATPase_delta"/>
    <property type="match status" value="1"/>
</dbReference>
<feature type="domain" description="ATP synthase epsilon subunit C-terminal" evidence="10">
    <location>
        <begin position="86"/>
        <end position="131"/>
    </location>
</feature>
<dbReference type="HAMAP" id="MF_00530">
    <property type="entry name" value="ATP_synth_epsil_bac"/>
    <property type="match status" value="1"/>
</dbReference>
<evidence type="ECO:0000256" key="5">
    <source>
        <dbReference type="ARBA" id="ARBA00023136"/>
    </source>
</evidence>
<keyword evidence="5 8" id="KW-0472">Membrane</keyword>
<comment type="caution">
    <text evidence="12">The sequence shown here is derived from an EMBL/GenBank/DDBJ whole genome shotgun (WGS) entry which is preliminary data.</text>
</comment>
<keyword evidence="3 8" id="KW-0813">Transport</keyword>
<name>A0A0G0HPS7_9BACT</name>
<dbReference type="PANTHER" id="PTHR13822">
    <property type="entry name" value="ATP SYNTHASE DELTA/EPSILON CHAIN"/>
    <property type="match status" value="1"/>
</dbReference>
<comment type="function">
    <text evidence="8">Produces ATP from ADP in the presence of a proton gradient across the membrane.</text>
</comment>
<keyword evidence="6 8" id="KW-0139">CF(1)</keyword>
<dbReference type="InterPro" id="IPR001469">
    <property type="entry name" value="ATP_synth_F1_dsu/esu"/>
</dbReference>
<evidence type="ECO:0000256" key="8">
    <source>
        <dbReference type="HAMAP-Rule" id="MF_00530"/>
    </source>
</evidence>
<dbReference type="SUPFAM" id="SSF51344">
    <property type="entry name" value="Epsilon subunit of F1F0-ATP synthase N-terminal domain"/>
    <property type="match status" value="1"/>
</dbReference>
<evidence type="ECO:0000256" key="1">
    <source>
        <dbReference type="ARBA" id="ARBA00004202"/>
    </source>
</evidence>
<dbReference type="AlphaFoldDB" id="A0A0G0HPS7"/>
<evidence type="ECO:0000313" key="12">
    <source>
        <dbReference type="EMBL" id="KKQ40590.1"/>
    </source>
</evidence>
<evidence type="ECO:0000256" key="9">
    <source>
        <dbReference type="RuleBase" id="RU003656"/>
    </source>
</evidence>
<evidence type="ECO:0000313" key="13">
    <source>
        <dbReference type="Proteomes" id="UP000034333"/>
    </source>
</evidence>
<evidence type="ECO:0000256" key="3">
    <source>
        <dbReference type="ARBA" id="ARBA00022448"/>
    </source>
</evidence>
<organism evidence="12 13">
    <name type="scientific">Candidatus Magasanikbacteria bacterium GW2011_GWA2_37_8</name>
    <dbReference type="NCBI Taxonomy" id="1619036"/>
    <lineage>
        <taxon>Bacteria</taxon>
        <taxon>Candidatus Magasanikiibacteriota</taxon>
    </lineage>
</organism>
<evidence type="ECO:0000256" key="6">
    <source>
        <dbReference type="ARBA" id="ARBA00023196"/>
    </source>
</evidence>
<dbReference type="GO" id="GO:0005886">
    <property type="term" value="C:plasma membrane"/>
    <property type="evidence" value="ECO:0007669"/>
    <property type="project" value="UniProtKB-SubCell"/>
</dbReference>
<sequence>MNIKFKIATPEKVVYENEIEQVSVPTMDGEITILPNHIPLVSVLKAGELRIKDKNGEQIMAVSGGFLEMRGNNELIILADNAERAEHIDIDRAEEARKRAETEMEKAKAGEDADFARLQAMIDRELNRIKIGKKYKNIRMPNN</sequence>
<evidence type="ECO:0000259" key="10">
    <source>
        <dbReference type="Pfam" id="PF00401"/>
    </source>
</evidence>
<reference evidence="12 13" key="1">
    <citation type="journal article" date="2015" name="Nature">
        <title>rRNA introns, odd ribosomes, and small enigmatic genomes across a large radiation of phyla.</title>
        <authorList>
            <person name="Brown C.T."/>
            <person name="Hug L.A."/>
            <person name="Thomas B.C."/>
            <person name="Sharon I."/>
            <person name="Castelle C.J."/>
            <person name="Singh A."/>
            <person name="Wilkins M.J."/>
            <person name="Williams K.H."/>
            <person name="Banfield J.F."/>
        </authorList>
    </citation>
    <scope>NUCLEOTIDE SEQUENCE [LARGE SCALE GENOMIC DNA]</scope>
</reference>
<keyword evidence="8" id="KW-0375">Hydrogen ion transport</keyword>
<dbReference type="Gene3D" id="1.20.5.440">
    <property type="entry name" value="ATP synthase delta/epsilon subunit, C-terminal domain"/>
    <property type="match status" value="1"/>
</dbReference>
<evidence type="ECO:0000256" key="7">
    <source>
        <dbReference type="ARBA" id="ARBA00023310"/>
    </source>
</evidence>
<proteinExistence type="inferred from homology"/>
<dbReference type="InterPro" id="IPR020546">
    <property type="entry name" value="ATP_synth_F1_dsu/esu_N"/>
</dbReference>
<dbReference type="SUPFAM" id="SSF46604">
    <property type="entry name" value="Epsilon subunit of F1F0-ATP synthase C-terminal domain"/>
    <property type="match status" value="1"/>
</dbReference>
<dbReference type="InterPro" id="IPR036771">
    <property type="entry name" value="ATPsynth_dsu/esu_N"/>
</dbReference>
<dbReference type="InterPro" id="IPR020547">
    <property type="entry name" value="ATP_synth_F1_esu_C"/>
</dbReference>
<evidence type="ECO:0000256" key="4">
    <source>
        <dbReference type="ARBA" id="ARBA00023065"/>
    </source>
</evidence>
<accession>A0A0G0HPS7</accession>
<keyword evidence="4 8" id="KW-0406">Ion transport</keyword>
<dbReference type="NCBIfam" id="NF001846">
    <property type="entry name" value="PRK00571.1-3"/>
    <property type="match status" value="1"/>
</dbReference>
<dbReference type="PANTHER" id="PTHR13822:SF10">
    <property type="entry name" value="ATP SYNTHASE EPSILON CHAIN, CHLOROPLASTIC"/>
    <property type="match status" value="1"/>
</dbReference>
<comment type="similarity">
    <text evidence="2 8 9">Belongs to the ATPase epsilon chain family.</text>
</comment>
<dbReference type="Pfam" id="PF02823">
    <property type="entry name" value="ATP-synt_DE_N"/>
    <property type="match status" value="1"/>
</dbReference>
<feature type="domain" description="ATP synthase F1 complex delta/epsilon subunit N-terminal" evidence="11">
    <location>
        <begin position="4"/>
        <end position="82"/>
    </location>
</feature>
<dbReference type="GO" id="GO:0005524">
    <property type="term" value="F:ATP binding"/>
    <property type="evidence" value="ECO:0007669"/>
    <property type="project" value="UniProtKB-UniRule"/>
</dbReference>
<keyword evidence="8" id="KW-1003">Cell membrane</keyword>
<dbReference type="STRING" id="1619036.US58_C0016G0002"/>
<evidence type="ECO:0000259" key="11">
    <source>
        <dbReference type="Pfam" id="PF02823"/>
    </source>
</evidence>
<comment type="subcellular location">
    <subcellularLocation>
        <location evidence="1 8">Cell membrane</location>
        <topology evidence="1 8">Peripheral membrane protein</topology>
    </subcellularLocation>
</comment>
<evidence type="ECO:0000256" key="2">
    <source>
        <dbReference type="ARBA" id="ARBA00005712"/>
    </source>
</evidence>